<dbReference type="OrthoDB" id="244190at2759"/>
<keyword evidence="3 6" id="KW-0812">Transmembrane</keyword>
<evidence type="ECO:0000256" key="2">
    <source>
        <dbReference type="ARBA" id="ARBA00022448"/>
    </source>
</evidence>
<feature type="domain" description="T-SNARE coiled-coil homology" evidence="7">
    <location>
        <begin position="172"/>
        <end position="234"/>
    </location>
</feature>
<evidence type="ECO:0000313" key="8">
    <source>
        <dbReference type="EMBL" id="CEP22200.1"/>
    </source>
</evidence>
<evidence type="ECO:0000256" key="1">
    <source>
        <dbReference type="ARBA" id="ARBA00004167"/>
    </source>
</evidence>
<evidence type="ECO:0000313" key="9">
    <source>
        <dbReference type="EMBL" id="ODV72779.1"/>
    </source>
</evidence>
<evidence type="ECO:0000256" key="4">
    <source>
        <dbReference type="ARBA" id="ARBA00022989"/>
    </source>
</evidence>
<dbReference type="STRING" id="983966.A0A0H5C2M5"/>
<dbReference type="CDD" id="cd15859">
    <property type="entry name" value="SNARE_SYN8"/>
    <property type="match status" value="1"/>
</dbReference>
<evidence type="ECO:0000313" key="11">
    <source>
        <dbReference type="Proteomes" id="UP000094389"/>
    </source>
</evidence>
<dbReference type="PROSITE" id="PS50192">
    <property type="entry name" value="T_SNARE"/>
    <property type="match status" value="1"/>
</dbReference>
<keyword evidence="5 6" id="KW-0472">Membrane</keyword>
<accession>A0A1E4RZW1</accession>
<dbReference type="PANTHER" id="PTHR12791">
    <property type="entry name" value="GOLGI SNARE BET1-RELATED"/>
    <property type="match status" value="1"/>
</dbReference>
<dbReference type="Proteomes" id="UP000038830">
    <property type="component" value="Unassembled WGS sequence"/>
</dbReference>
<reference evidence="10" key="2">
    <citation type="journal article" date="2015" name="J. Biotechnol.">
        <title>The structure of the Cyberlindnera jadinii genome and its relation to Candida utilis analyzed by the occurrence of single nucleotide polymorphisms.</title>
        <authorList>
            <person name="Rupp O."/>
            <person name="Brinkrolf K."/>
            <person name="Buerth C."/>
            <person name="Kunigo M."/>
            <person name="Schneider J."/>
            <person name="Jaenicke S."/>
            <person name="Goesmann A."/>
            <person name="Puehler A."/>
            <person name="Jaeger K.-E."/>
            <person name="Ernst J.F."/>
        </authorList>
    </citation>
    <scope>NUCLEOTIDE SEQUENCE [LARGE SCALE GENOMIC DNA]</scope>
    <source>
        <strain evidence="10">ATCC 18201 / CBS 1600 / BCRC 20928 / JCM 3617 / NBRC 0987 / NRRL Y-1542</strain>
    </source>
</reference>
<evidence type="ECO:0000256" key="3">
    <source>
        <dbReference type="ARBA" id="ARBA00022692"/>
    </source>
</evidence>
<dbReference type="Pfam" id="PF05739">
    <property type="entry name" value="SNARE"/>
    <property type="match status" value="1"/>
</dbReference>
<dbReference type="AlphaFoldDB" id="A0A0H5C2M5"/>
<protein>
    <recommendedName>
        <fullName evidence="7">t-SNARE coiled-coil homology domain-containing protein</fullName>
    </recommendedName>
</protein>
<accession>A0A0H5C2M5</accession>
<evidence type="ECO:0000259" key="7">
    <source>
        <dbReference type="PROSITE" id="PS50192"/>
    </source>
</evidence>
<proteinExistence type="predicted"/>
<evidence type="ECO:0000256" key="5">
    <source>
        <dbReference type="ARBA" id="ARBA00023136"/>
    </source>
</evidence>
<evidence type="ECO:0000256" key="6">
    <source>
        <dbReference type="SAM" id="Phobius"/>
    </source>
</evidence>
<dbReference type="OMA" id="FLERNDD"/>
<dbReference type="GO" id="GO:0016020">
    <property type="term" value="C:membrane"/>
    <property type="evidence" value="ECO:0007669"/>
    <property type="project" value="UniProtKB-SubCell"/>
</dbReference>
<dbReference type="EMBL" id="CDQK01000003">
    <property type="protein sequence ID" value="CEP22200.1"/>
    <property type="molecule type" value="Genomic_DNA"/>
</dbReference>
<dbReference type="SUPFAM" id="SSF58038">
    <property type="entry name" value="SNARE fusion complex"/>
    <property type="match status" value="1"/>
</dbReference>
<dbReference type="EMBL" id="KV453933">
    <property type="protein sequence ID" value="ODV72779.1"/>
    <property type="molecule type" value="Genomic_DNA"/>
</dbReference>
<feature type="transmembrane region" description="Helical" evidence="6">
    <location>
        <begin position="242"/>
        <end position="261"/>
    </location>
</feature>
<dbReference type="InterPro" id="IPR000727">
    <property type="entry name" value="T_SNARE_dom"/>
</dbReference>
<dbReference type="Gene3D" id="1.20.5.110">
    <property type="match status" value="1"/>
</dbReference>
<dbReference type="GO" id="GO:0005737">
    <property type="term" value="C:cytoplasm"/>
    <property type="evidence" value="ECO:0007669"/>
    <property type="project" value="UniProtKB-ARBA"/>
</dbReference>
<dbReference type="SMART" id="SM00397">
    <property type="entry name" value="t_SNARE"/>
    <property type="match status" value="1"/>
</dbReference>
<evidence type="ECO:0000313" key="10">
    <source>
        <dbReference type="Proteomes" id="UP000038830"/>
    </source>
</evidence>
<gene>
    <name evidence="8" type="ORF">BN1211_2485</name>
    <name evidence="9" type="ORF">CYBJADRAFT_185403</name>
</gene>
<keyword evidence="2" id="KW-0813">Transport</keyword>
<name>A0A0H5C2M5_CYBJN</name>
<dbReference type="GO" id="GO:0012505">
    <property type="term" value="C:endomembrane system"/>
    <property type="evidence" value="ECO:0007669"/>
    <property type="project" value="UniProtKB-ARBA"/>
</dbReference>
<keyword evidence="11" id="KW-1185">Reference proteome</keyword>
<keyword evidence="4 6" id="KW-1133">Transmembrane helix</keyword>
<comment type="subcellular location">
    <subcellularLocation>
        <location evidence="1">Membrane</location>
        <topology evidence="1">Single-pass membrane protein</topology>
    </subcellularLocation>
</comment>
<reference evidence="8" key="1">
    <citation type="submission" date="2014-12" db="EMBL/GenBank/DDBJ databases">
        <authorList>
            <person name="Jaenicke S."/>
        </authorList>
    </citation>
    <scope>NUCLEOTIDE SEQUENCE [LARGE SCALE GENOMIC DNA]</scope>
    <source>
        <strain evidence="8">CBS1600</strain>
    </source>
</reference>
<organism evidence="8 10">
    <name type="scientific">Cyberlindnera jadinii (strain ATCC 18201 / CBS 1600 / BCRC 20928 / JCM 3617 / NBRC 0987 / NRRL Y-1542)</name>
    <name type="common">Torula yeast</name>
    <name type="synonym">Candida utilis</name>
    <dbReference type="NCBI Taxonomy" id="983966"/>
    <lineage>
        <taxon>Eukaryota</taxon>
        <taxon>Fungi</taxon>
        <taxon>Dikarya</taxon>
        <taxon>Ascomycota</taxon>
        <taxon>Saccharomycotina</taxon>
        <taxon>Saccharomycetes</taxon>
        <taxon>Phaffomycetales</taxon>
        <taxon>Phaffomycetaceae</taxon>
        <taxon>Cyberlindnera</taxon>
    </lineage>
</organism>
<dbReference type="Proteomes" id="UP000094389">
    <property type="component" value="Unassembled WGS sequence"/>
</dbReference>
<sequence>MSKLSSFRLLESYLEDLSVLVDESKRLVELDLSYEHNNHEVRKSLQKIVKFLERHDDGEDYDELVEQFNKLRDSIQTIDTSPYRYVRKAQVPKKVEAKKSVRFNENLEFEAAQDSTPRHFKPYRDSVIQEPDNDQTQALFEGRSDVDANVSGVDDDVQSVESTNQDMFIQHQQQLLEQDTHLDSLAESVRRQHGLSVEINDELEGQHILLDDLEAQLDSSDRRLNQGHRRLKHFTRKAKEHGQWITIIVLIIILVLLLVVLK</sequence>
<reference evidence="9 11" key="3">
    <citation type="journal article" date="2016" name="Proc. Natl. Acad. Sci. U.S.A.">
        <title>Comparative genomics of biotechnologically important yeasts.</title>
        <authorList>
            <person name="Riley R."/>
            <person name="Haridas S."/>
            <person name="Wolfe K.H."/>
            <person name="Lopes M.R."/>
            <person name="Hittinger C.T."/>
            <person name="Goeker M."/>
            <person name="Salamov A.A."/>
            <person name="Wisecaver J.H."/>
            <person name="Long T.M."/>
            <person name="Calvey C.H."/>
            <person name="Aerts A.L."/>
            <person name="Barry K.W."/>
            <person name="Choi C."/>
            <person name="Clum A."/>
            <person name="Coughlan A.Y."/>
            <person name="Deshpande S."/>
            <person name="Douglass A.P."/>
            <person name="Hanson S.J."/>
            <person name="Klenk H.-P."/>
            <person name="LaButti K.M."/>
            <person name="Lapidus A."/>
            <person name="Lindquist E.A."/>
            <person name="Lipzen A.M."/>
            <person name="Meier-Kolthoff J.P."/>
            <person name="Ohm R.A."/>
            <person name="Otillar R.P."/>
            <person name="Pangilinan J.L."/>
            <person name="Peng Y."/>
            <person name="Rokas A."/>
            <person name="Rosa C.A."/>
            <person name="Scheuner C."/>
            <person name="Sibirny A.A."/>
            <person name="Slot J.C."/>
            <person name="Stielow J.B."/>
            <person name="Sun H."/>
            <person name="Kurtzman C.P."/>
            <person name="Blackwell M."/>
            <person name="Grigoriev I.V."/>
            <person name="Jeffries T.W."/>
        </authorList>
    </citation>
    <scope>NUCLEOTIDE SEQUENCE [LARGE SCALE GENOMIC DNA]</scope>
    <source>
        <strain evidence="11">ATCC 18201 / CBS 1600 / BCRC 20928 / JCM 3617 / NBRC 0987 / NRRL Y-1542</strain>
        <strain evidence="9">NRRL Y-1542</strain>
    </source>
</reference>